<evidence type="ECO:0000313" key="2">
    <source>
        <dbReference type="EMBL" id="MBU5674594.1"/>
    </source>
</evidence>
<dbReference type="EMBL" id="JAHLQJ010000032">
    <property type="protein sequence ID" value="MBU5674594.1"/>
    <property type="molecule type" value="Genomic_DNA"/>
</dbReference>
<evidence type="ECO:0000313" key="3">
    <source>
        <dbReference type="Proteomes" id="UP000743001"/>
    </source>
</evidence>
<accession>A0ABS6FWX7</accession>
<protein>
    <recommendedName>
        <fullName evidence="4">DUF4052 domain-containing protein</fullName>
    </recommendedName>
</protein>
<keyword evidence="3" id="KW-1185">Reference proteome</keyword>
<feature type="transmembrane region" description="Helical" evidence="1">
    <location>
        <begin position="134"/>
        <end position="158"/>
    </location>
</feature>
<feature type="transmembrane region" description="Helical" evidence="1">
    <location>
        <begin position="92"/>
        <end position="114"/>
    </location>
</feature>
<keyword evidence="1" id="KW-0472">Membrane</keyword>
<feature type="transmembrane region" description="Helical" evidence="1">
    <location>
        <begin position="58"/>
        <end position="80"/>
    </location>
</feature>
<gene>
    <name evidence="2" type="ORF">KQJ23_22405</name>
</gene>
<feature type="transmembrane region" description="Helical" evidence="1">
    <location>
        <begin position="196"/>
        <end position="220"/>
    </location>
</feature>
<keyword evidence="1" id="KW-1133">Transmembrane helix</keyword>
<dbReference type="RefSeq" id="WP_216481144.1">
    <property type="nucleotide sequence ID" value="NZ_JAHLQJ010000032.1"/>
</dbReference>
<feature type="transmembrane region" description="Helical" evidence="1">
    <location>
        <begin position="21"/>
        <end position="38"/>
    </location>
</feature>
<evidence type="ECO:0008006" key="4">
    <source>
        <dbReference type="Google" id="ProtNLM"/>
    </source>
</evidence>
<sequence length="228" mass="25225">MATYRNTMRFMWQDSYKALRVFLAVLLLVDIGLLVFQIKWPHLVDNPSNNFYSPNYGAIGIFTLVSGLLTATVTFPLMLSLGSTRKNYIAGVLSYGVISSAGLALFQTLVAYGGTALLELWGQLSESAPASFLTLWYTQFTIYLLIFLLFTLLGAIFYRYGTMPGLIAIAGLIFILFFTANTSGGTGLTDKDISGWILLQAVHYLLGVCVLLAALLWLIIRRATVRTY</sequence>
<reference evidence="2 3" key="1">
    <citation type="submission" date="2021-06" db="EMBL/GenBank/DDBJ databases">
        <authorList>
            <person name="Sun Q."/>
            <person name="Li D."/>
        </authorList>
    </citation>
    <scope>NUCLEOTIDE SEQUENCE [LARGE SCALE GENOMIC DNA]</scope>
    <source>
        <strain evidence="2 3">MSJ-6</strain>
    </source>
</reference>
<keyword evidence="1" id="KW-0812">Transmembrane</keyword>
<name>A0ABS6FWX7_9BACL</name>
<dbReference type="Proteomes" id="UP000743001">
    <property type="component" value="Unassembled WGS sequence"/>
</dbReference>
<proteinExistence type="predicted"/>
<evidence type="ECO:0000256" key="1">
    <source>
        <dbReference type="SAM" id="Phobius"/>
    </source>
</evidence>
<organism evidence="2 3">
    <name type="scientific">Paenibacillus brevis</name>
    <dbReference type="NCBI Taxonomy" id="2841508"/>
    <lineage>
        <taxon>Bacteria</taxon>
        <taxon>Bacillati</taxon>
        <taxon>Bacillota</taxon>
        <taxon>Bacilli</taxon>
        <taxon>Bacillales</taxon>
        <taxon>Paenibacillaceae</taxon>
        <taxon>Paenibacillus</taxon>
    </lineage>
</organism>
<comment type="caution">
    <text evidence="2">The sequence shown here is derived from an EMBL/GenBank/DDBJ whole genome shotgun (WGS) entry which is preliminary data.</text>
</comment>
<feature type="transmembrane region" description="Helical" evidence="1">
    <location>
        <begin position="165"/>
        <end position="184"/>
    </location>
</feature>